<evidence type="ECO:0000313" key="2">
    <source>
        <dbReference type="Proteomes" id="UP000095751"/>
    </source>
</evidence>
<keyword evidence="2" id="KW-1185">Reference proteome</keyword>
<accession>A0A1E7FJ14</accession>
<name>A0A1E7FJ14_9STRA</name>
<sequence length="326" mass="35249">MPPQKDCIASSAYDIVIVTTTVYSIDTTDLLRRLIFENVGVCIQIKLLLPHIPSVWFGSAGWKPAPVPTSTTAEDNNNNNSGDAAEDDAVLDVGAQVIRPNQNISTSTGTPFPVGASSGGTTTTEAIPSFGTDGWCPAPVPTSTTAEDNNNNNNNGDEEAAAGAVLDVGAQVVQLVAAVAAVAETNQKRQELGWNMFNSEIKCTATPTVDWSGFKIEIEVGKDGKTQVEELFRHECGPPCHQVEQEHGHREDRAQDCAYNKVYESKQAHGVQIRAHALKVQAHELKVLERTQLHELKLLEMKFEHELKLQTLATSNNVPTVGEGQD</sequence>
<protein>
    <submittedName>
        <fullName evidence="1">Uncharacterized protein</fullName>
    </submittedName>
</protein>
<dbReference type="EMBL" id="KV784357">
    <property type="protein sequence ID" value="OEU18138.1"/>
    <property type="molecule type" value="Genomic_DNA"/>
</dbReference>
<dbReference type="KEGG" id="fcy:FRACYDRAFT_238572"/>
<proteinExistence type="predicted"/>
<dbReference type="Proteomes" id="UP000095751">
    <property type="component" value="Unassembled WGS sequence"/>
</dbReference>
<dbReference type="InParanoid" id="A0A1E7FJ14"/>
<dbReference type="AlphaFoldDB" id="A0A1E7FJ14"/>
<reference evidence="1 2" key="1">
    <citation type="submission" date="2016-09" db="EMBL/GenBank/DDBJ databases">
        <title>Extensive genetic diversity and differential bi-allelic expression allows diatom success in the polar Southern Ocean.</title>
        <authorList>
            <consortium name="DOE Joint Genome Institute"/>
            <person name="Mock T."/>
            <person name="Otillar R.P."/>
            <person name="Strauss J."/>
            <person name="Dupont C."/>
            <person name="Frickenhaus S."/>
            <person name="Maumus F."/>
            <person name="Mcmullan M."/>
            <person name="Sanges R."/>
            <person name="Schmutz J."/>
            <person name="Toseland A."/>
            <person name="Valas R."/>
            <person name="Veluchamy A."/>
            <person name="Ward B.J."/>
            <person name="Allen A."/>
            <person name="Barry K."/>
            <person name="Falciatore A."/>
            <person name="Ferrante M."/>
            <person name="Fortunato A.E."/>
            <person name="Gloeckner G."/>
            <person name="Gruber A."/>
            <person name="Hipkin R."/>
            <person name="Janech M."/>
            <person name="Kroth P."/>
            <person name="Leese F."/>
            <person name="Lindquist E."/>
            <person name="Lyon B.R."/>
            <person name="Martin J."/>
            <person name="Mayer C."/>
            <person name="Parker M."/>
            <person name="Quesneville H."/>
            <person name="Raymond J."/>
            <person name="Uhlig C."/>
            <person name="Valentin K.U."/>
            <person name="Worden A.Z."/>
            <person name="Armbrust E.V."/>
            <person name="Bowler C."/>
            <person name="Green B."/>
            <person name="Moulton V."/>
            <person name="Van Oosterhout C."/>
            <person name="Grigoriev I."/>
        </authorList>
    </citation>
    <scope>NUCLEOTIDE SEQUENCE [LARGE SCALE GENOMIC DNA]</scope>
    <source>
        <strain evidence="1 2">CCMP1102</strain>
    </source>
</reference>
<gene>
    <name evidence="1" type="ORF">FRACYDRAFT_238572</name>
</gene>
<organism evidence="1 2">
    <name type="scientific">Fragilariopsis cylindrus CCMP1102</name>
    <dbReference type="NCBI Taxonomy" id="635003"/>
    <lineage>
        <taxon>Eukaryota</taxon>
        <taxon>Sar</taxon>
        <taxon>Stramenopiles</taxon>
        <taxon>Ochrophyta</taxon>
        <taxon>Bacillariophyta</taxon>
        <taxon>Bacillariophyceae</taxon>
        <taxon>Bacillariophycidae</taxon>
        <taxon>Bacillariales</taxon>
        <taxon>Bacillariaceae</taxon>
        <taxon>Fragilariopsis</taxon>
    </lineage>
</organism>
<evidence type="ECO:0000313" key="1">
    <source>
        <dbReference type="EMBL" id="OEU18138.1"/>
    </source>
</evidence>